<evidence type="ECO:0008006" key="4">
    <source>
        <dbReference type="Google" id="ProtNLM"/>
    </source>
</evidence>
<protein>
    <recommendedName>
        <fullName evidence="4">ECF transporter S component</fullName>
    </recommendedName>
</protein>
<proteinExistence type="predicted"/>
<keyword evidence="1" id="KW-0472">Membrane</keyword>
<evidence type="ECO:0000313" key="2">
    <source>
        <dbReference type="EMBL" id="HIX95300.1"/>
    </source>
</evidence>
<dbReference type="EMBL" id="DXEI01000115">
    <property type="protein sequence ID" value="HIX95300.1"/>
    <property type="molecule type" value="Genomic_DNA"/>
</dbReference>
<reference evidence="2" key="2">
    <citation type="submission" date="2021-04" db="EMBL/GenBank/DDBJ databases">
        <authorList>
            <person name="Gilroy R."/>
        </authorList>
    </citation>
    <scope>NUCLEOTIDE SEQUENCE</scope>
    <source>
        <strain evidence="2">ChiHecec2B26-7398</strain>
    </source>
</reference>
<name>A0A9D2BUA4_9FIRM</name>
<gene>
    <name evidence="2" type="ORF">H9846_07560</name>
</gene>
<dbReference type="AlphaFoldDB" id="A0A9D2BUA4"/>
<accession>A0A9D2BUA4</accession>
<keyword evidence="1" id="KW-0812">Transmembrane</keyword>
<feature type="transmembrane region" description="Helical" evidence="1">
    <location>
        <begin position="97"/>
        <end position="118"/>
    </location>
</feature>
<evidence type="ECO:0000313" key="3">
    <source>
        <dbReference type="Proteomes" id="UP000886751"/>
    </source>
</evidence>
<comment type="caution">
    <text evidence="2">The sequence shown here is derived from an EMBL/GenBank/DDBJ whole genome shotgun (WGS) entry which is preliminary data.</text>
</comment>
<evidence type="ECO:0000256" key="1">
    <source>
        <dbReference type="SAM" id="Phobius"/>
    </source>
</evidence>
<feature type="transmembrane region" description="Helical" evidence="1">
    <location>
        <begin position="68"/>
        <end position="85"/>
    </location>
</feature>
<sequence length="164" mass="17777">MRRPATLRLVQAGLMGALLMVCKETLAPLPGEPVTLLIILYTLELPAAAPWAIAVFVALQFVLYGFGLWSWMYLYIWFVLCALAYRLRGMDSAPGWAVAAGLYGLAFGALCAPVYLFASGPGGALAWWIAGLPTDIVHCLGNFVITLLAYRPLRRALHAVAARP</sequence>
<reference evidence="2" key="1">
    <citation type="journal article" date="2021" name="PeerJ">
        <title>Extensive microbial diversity within the chicken gut microbiome revealed by metagenomics and culture.</title>
        <authorList>
            <person name="Gilroy R."/>
            <person name="Ravi A."/>
            <person name="Getino M."/>
            <person name="Pursley I."/>
            <person name="Horton D.L."/>
            <person name="Alikhan N.F."/>
            <person name="Baker D."/>
            <person name="Gharbi K."/>
            <person name="Hall N."/>
            <person name="Watson M."/>
            <person name="Adriaenssens E.M."/>
            <person name="Foster-Nyarko E."/>
            <person name="Jarju S."/>
            <person name="Secka A."/>
            <person name="Antonio M."/>
            <person name="Oren A."/>
            <person name="Chaudhuri R.R."/>
            <person name="La Ragione R."/>
            <person name="Hildebrand F."/>
            <person name="Pallen M.J."/>
        </authorList>
    </citation>
    <scope>NUCLEOTIDE SEQUENCE</scope>
    <source>
        <strain evidence="2">ChiHecec2B26-7398</strain>
    </source>
</reference>
<dbReference type="Proteomes" id="UP000886751">
    <property type="component" value="Unassembled WGS sequence"/>
</dbReference>
<feature type="transmembrane region" description="Helical" evidence="1">
    <location>
        <begin position="124"/>
        <end position="150"/>
    </location>
</feature>
<organism evidence="2 3">
    <name type="scientific">Candidatus Gemmiger excrementipullorum</name>
    <dbReference type="NCBI Taxonomy" id="2838610"/>
    <lineage>
        <taxon>Bacteria</taxon>
        <taxon>Bacillati</taxon>
        <taxon>Bacillota</taxon>
        <taxon>Clostridia</taxon>
        <taxon>Eubacteriales</taxon>
        <taxon>Gemmiger</taxon>
    </lineage>
</organism>
<feature type="transmembrane region" description="Helical" evidence="1">
    <location>
        <begin position="34"/>
        <end position="62"/>
    </location>
</feature>
<keyword evidence="1" id="KW-1133">Transmembrane helix</keyword>